<evidence type="ECO:0000256" key="3">
    <source>
        <dbReference type="ARBA" id="ARBA00022448"/>
    </source>
</evidence>
<name>A0ABW5NY60_9DEIO</name>
<comment type="similarity">
    <text evidence="2">Belongs to the autoinducer-2 exporter (AI-2E) (TC 2.A.86) family.</text>
</comment>
<evidence type="ECO:0000256" key="2">
    <source>
        <dbReference type="ARBA" id="ARBA00009773"/>
    </source>
</evidence>
<dbReference type="InterPro" id="IPR002549">
    <property type="entry name" value="AI-2E-like"/>
</dbReference>
<reference evidence="11" key="1">
    <citation type="journal article" date="2019" name="Int. J. Syst. Evol. Microbiol.">
        <title>The Global Catalogue of Microorganisms (GCM) 10K type strain sequencing project: providing services to taxonomists for standard genome sequencing and annotation.</title>
        <authorList>
            <consortium name="The Broad Institute Genomics Platform"/>
            <consortium name="The Broad Institute Genome Sequencing Center for Infectious Disease"/>
            <person name="Wu L."/>
            <person name="Ma J."/>
        </authorList>
    </citation>
    <scope>NUCLEOTIDE SEQUENCE [LARGE SCALE GENOMIC DNA]</scope>
    <source>
        <strain evidence="11">KCTC 33842</strain>
    </source>
</reference>
<feature type="transmembrane region" description="Helical" evidence="9">
    <location>
        <begin position="193"/>
        <end position="212"/>
    </location>
</feature>
<feature type="transmembrane region" description="Helical" evidence="9">
    <location>
        <begin position="275"/>
        <end position="296"/>
    </location>
</feature>
<feature type="compositionally biased region" description="Basic and acidic residues" evidence="8">
    <location>
        <begin position="412"/>
        <end position="427"/>
    </location>
</feature>
<gene>
    <name evidence="10" type="ORF">ACFSR9_00705</name>
</gene>
<keyword evidence="4" id="KW-1003">Cell membrane</keyword>
<keyword evidence="7 9" id="KW-0472">Membrane</keyword>
<evidence type="ECO:0000256" key="1">
    <source>
        <dbReference type="ARBA" id="ARBA00004651"/>
    </source>
</evidence>
<organism evidence="10 11">
    <name type="scientific">Deinococcus taklimakanensis</name>
    <dbReference type="NCBI Taxonomy" id="536443"/>
    <lineage>
        <taxon>Bacteria</taxon>
        <taxon>Thermotogati</taxon>
        <taxon>Deinococcota</taxon>
        <taxon>Deinococci</taxon>
        <taxon>Deinococcales</taxon>
        <taxon>Deinococcaceae</taxon>
        <taxon>Deinococcus</taxon>
    </lineage>
</organism>
<feature type="transmembrane region" description="Helical" evidence="9">
    <location>
        <begin position="41"/>
        <end position="59"/>
    </location>
</feature>
<feature type="transmembrane region" description="Helical" evidence="9">
    <location>
        <begin position="341"/>
        <end position="371"/>
    </location>
</feature>
<feature type="transmembrane region" description="Helical" evidence="9">
    <location>
        <begin position="98"/>
        <end position="119"/>
    </location>
</feature>
<evidence type="ECO:0000256" key="7">
    <source>
        <dbReference type="ARBA" id="ARBA00023136"/>
    </source>
</evidence>
<evidence type="ECO:0000313" key="11">
    <source>
        <dbReference type="Proteomes" id="UP001597475"/>
    </source>
</evidence>
<evidence type="ECO:0000256" key="4">
    <source>
        <dbReference type="ARBA" id="ARBA00022475"/>
    </source>
</evidence>
<comment type="caution">
    <text evidence="10">The sequence shown here is derived from an EMBL/GenBank/DDBJ whole genome shotgun (WGS) entry which is preliminary data.</text>
</comment>
<protein>
    <submittedName>
        <fullName evidence="10">AI-2E family transporter</fullName>
    </submittedName>
</protein>
<keyword evidence="3" id="KW-0813">Transport</keyword>
<dbReference type="EMBL" id="JBHUMK010000006">
    <property type="protein sequence ID" value="MFD2607961.1"/>
    <property type="molecule type" value="Genomic_DNA"/>
</dbReference>
<feature type="transmembrane region" description="Helical" evidence="9">
    <location>
        <begin position="65"/>
        <end position="86"/>
    </location>
</feature>
<evidence type="ECO:0000256" key="9">
    <source>
        <dbReference type="SAM" id="Phobius"/>
    </source>
</evidence>
<keyword evidence="6 9" id="KW-1133">Transmembrane helix</keyword>
<proteinExistence type="inferred from homology"/>
<feature type="region of interest" description="Disordered" evidence="8">
    <location>
        <begin position="389"/>
        <end position="427"/>
    </location>
</feature>
<evidence type="ECO:0000313" key="10">
    <source>
        <dbReference type="EMBL" id="MFD2607961.1"/>
    </source>
</evidence>
<keyword evidence="5 9" id="KW-0812">Transmembrane</keyword>
<evidence type="ECO:0000256" key="5">
    <source>
        <dbReference type="ARBA" id="ARBA00022692"/>
    </source>
</evidence>
<feature type="transmembrane region" description="Helical" evidence="9">
    <location>
        <begin position="252"/>
        <end position="269"/>
    </location>
</feature>
<dbReference type="PANTHER" id="PTHR21716">
    <property type="entry name" value="TRANSMEMBRANE PROTEIN"/>
    <property type="match status" value="1"/>
</dbReference>
<accession>A0ABW5NY60</accession>
<feature type="transmembrane region" description="Helical" evidence="9">
    <location>
        <begin position="303"/>
        <end position="321"/>
    </location>
</feature>
<dbReference type="Pfam" id="PF01594">
    <property type="entry name" value="AI-2E_transport"/>
    <property type="match status" value="1"/>
</dbReference>
<comment type="subcellular location">
    <subcellularLocation>
        <location evidence="1">Cell membrane</location>
        <topology evidence="1">Multi-pass membrane protein</topology>
    </subcellularLocation>
</comment>
<evidence type="ECO:0000256" key="8">
    <source>
        <dbReference type="SAM" id="MobiDB-lite"/>
    </source>
</evidence>
<dbReference type="Proteomes" id="UP001597475">
    <property type="component" value="Unassembled WGS sequence"/>
</dbReference>
<dbReference type="RefSeq" id="WP_386842075.1">
    <property type="nucleotide sequence ID" value="NZ_JBHUMK010000006.1"/>
</dbReference>
<dbReference type="PANTHER" id="PTHR21716:SF53">
    <property type="entry name" value="PERMEASE PERM-RELATED"/>
    <property type="match status" value="1"/>
</dbReference>
<keyword evidence="11" id="KW-1185">Reference proteome</keyword>
<evidence type="ECO:0000256" key="6">
    <source>
        <dbReference type="ARBA" id="ARBA00022989"/>
    </source>
</evidence>
<sequence>MTDPLRPPPELQSESLRAAARQARTVPDLIRMAWQNPAVRLLGYAVIVPLGLLLGLRLWNLLASVLITVFLAYGLAFLCNPLLVWLEQRRVPRMVGVLLLLVLGATAVTLLVMTLTGQVNGLIQGLPDMARRIKDLAISSLDHLDRIPGAEGLKESLNAQIDKQLNGFQENAGSIAERIIHAGPDVVNTVGNLVGWLGQVGFIVTLAMYFMLDFGGAGRSVLNLAPVRWQPTLLRLSEDVSQSFGSYLRGQMLMMVSSAVLVTLGLLALKVPNALALGLLSGLVSLIPYVGIVLGAVVAMLQALSVGTGTVALVALLFFILNQVQGNVLGPLIMGKTMQLSAAAILIALLVGLALGGVGGALLAIPLATLFKRWLERYWLPSRAHEGAPGDPAPTVLGEPHLDPATLGFDEVTAHHDPRPDLPERGE</sequence>